<dbReference type="STRING" id="270498.CHK_1822"/>
<keyword evidence="3" id="KW-1185">Reference proteome</keyword>
<feature type="transmembrane region" description="Helical" evidence="1">
    <location>
        <begin position="12"/>
        <end position="27"/>
    </location>
</feature>
<dbReference type="Proteomes" id="UP000034076">
    <property type="component" value="Unassembled WGS sequence"/>
</dbReference>
<name>A0A0M2NJT9_9FIRM</name>
<feature type="transmembrane region" description="Helical" evidence="1">
    <location>
        <begin position="33"/>
        <end position="50"/>
    </location>
</feature>
<evidence type="ECO:0000313" key="3">
    <source>
        <dbReference type="Proteomes" id="UP000034076"/>
    </source>
</evidence>
<evidence type="ECO:0000313" key="2">
    <source>
        <dbReference type="EMBL" id="KKI50707.1"/>
    </source>
</evidence>
<proteinExistence type="predicted"/>
<dbReference type="AlphaFoldDB" id="A0A0M2NJT9"/>
<dbReference type="EMBL" id="LAYJ01000102">
    <property type="protein sequence ID" value="KKI50707.1"/>
    <property type="molecule type" value="Genomic_DNA"/>
</dbReference>
<evidence type="ECO:0000256" key="1">
    <source>
        <dbReference type="SAM" id="Phobius"/>
    </source>
</evidence>
<keyword evidence="1" id="KW-0472">Membrane</keyword>
<protein>
    <submittedName>
        <fullName evidence="2">Uncharacterized protein</fullName>
    </submittedName>
</protein>
<keyword evidence="1" id="KW-1133">Transmembrane helix</keyword>
<accession>A0A0M2NJT9</accession>
<gene>
    <name evidence="2" type="ORF">CHK_1822</name>
</gene>
<comment type="caution">
    <text evidence="2">The sequence shown here is derived from an EMBL/GenBank/DDBJ whole genome shotgun (WGS) entry which is preliminary data.</text>
</comment>
<keyword evidence="1" id="KW-0812">Transmembrane</keyword>
<organism evidence="2 3">
    <name type="scientific">Christensenella hongkongensis</name>
    <dbReference type="NCBI Taxonomy" id="270498"/>
    <lineage>
        <taxon>Bacteria</taxon>
        <taxon>Bacillati</taxon>
        <taxon>Bacillota</taxon>
        <taxon>Clostridia</taxon>
        <taxon>Christensenellales</taxon>
        <taxon>Christensenellaceae</taxon>
        <taxon>Christensenella</taxon>
    </lineage>
</organism>
<reference evidence="2 3" key="1">
    <citation type="submission" date="2015-04" db="EMBL/GenBank/DDBJ databases">
        <title>Draft genome sequence of bacteremic isolate Catabacter hongkongensis type strain HKU16T.</title>
        <authorList>
            <person name="Lau S.K."/>
            <person name="Teng J.L."/>
            <person name="Huang Y."/>
            <person name="Curreem S.O."/>
            <person name="Tsui S.K."/>
            <person name="Woo P.C."/>
        </authorList>
    </citation>
    <scope>NUCLEOTIDE SEQUENCE [LARGE SCALE GENOMIC DNA]</scope>
    <source>
        <strain evidence="2 3">HKU16</strain>
    </source>
</reference>
<sequence>MRQIFGNTKSPATIFVAGLVFIASVFAGKRPRYLPITLVIMISTAAMLRIRRPPLGL</sequence>